<dbReference type="InterPro" id="IPR050383">
    <property type="entry name" value="GlyoxalaseI/FosfomycinResist"/>
</dbReference>
<accession>A0A6J4HNP4</accession>
<dbReference type="SUPFAM" id="SSF54593">
    <property type="entry name" value="Glyoxalase/Bleomycin resistance protein/Dihydroxybiphenyl dioxygenase"/>
    <property type="match status" value="1"/>
</dbReference>
<dbReference type="PANTHER" id="PTHR21366:SF31">
    <property type="entry name" value="METALLOTHIOL TRANSFERASE FOSB"/>
    <property type="match status" value="1"/>
</dbReference>
<reference evidence="2" key="1">
    <citation type="submission" date="2020-02" db="EMBL/GenBank/DDBJ databases">
        <authorList>
            <person name="Meier V. D."/>
        </authorList>
    </citation>
    <scope>NUCLEOTIDE SEQUENCE</scope>
    <source>
        <strain evidence="2">AVDCRST_MAG42</strain>
    </source>
</reference>
<dbReference type="InterPro" id="IPR029068">
    <property type="entry name" value="Glyas_Bleomycin-R_OHBP_Dase"/>
</dbReference>
<dbReference type="InterPro" id="IPR037523">
    <property type="entry name" value="VOC_core"/>
</dbReference>
<feature type="domain" description="VOC" evidence="1">
    <location>
        <begin position="6"/>
        <end position="124"/>
    </location>
</feature>
<proteinExistence type="predicted"/>
<dbReference type="Gene3D" id="3.10.180.10">
    <property type="entry name" value="2,3-Dihydroxybiphenyl 1,2-Dioxygenase, domain 1"/>
    <property type="match status" value="1"/>
</dbReference>
<dbReference type="AlphaFoldDB" id="A0A6J4HNP4"/>
<dbReference type="PROSITE" id="PS51819">
    <property type="entry name" value="VOC"/>
    <property type="match status" value="1"/>
</dbReference>
<dbReference type="EMBL" id="CADCTA010000048">
    <property type="protein sequence ID" value="CAA9227611.1"/>
    <property type="molecule type" value="Genomic_DNA"/>
</dbReference>
<dbReference type="Pfam" id="PF00903">
    <property type="entry name" value="Glyoxalase"/>
    <property type="match status" value="1"/>
</dbReference>
<evidence type="ECO:0000259" key="1">
    <source>
        <dbReference type="PROSITE" id="PS51819"/>
    </source>
</evidence>
<organism evidence="2">
    <name type="scientific">uncultured Chthoniobacterales bacterium</name>
    <dbReference type="NCBI Taxonomy" id="1836801"/>
    <lineage>
        <taxon>Bacteria</taxon>
        <taxon>Pseudomonadati</taxon>
        <taxon>Verrucomicrobiota</taxon>
        <taxon>Spartobacteria</taxon>
        <taxon>Chthoniobacterales</taxon>
        <taxon>environmental samples</taxon>
    </lineage>
</organism>
<evidence type="ECO:0000313" key="2">
    <source>
        <dbReference type="EMBL" id="CAA9227611.1"/>
    </source>
</evidence>
<sequence length="127" mass="14142">MIEIEGIDHVALSVRDVEESARWYVEVLGFEHRWAGMWDGVPTFIGKGTTALALFPSRGNDAADASRRGAGMLHLAFRSTRAAFLAAQQDLQQRGIAFSFADHQISQSIYFRDPDAHELEITTYEVG</sequence>
<dbReference type="PANTHER" id="PTHR21366">
    <property type="entry name" value="GLYOXALASE FAMILY PROTEIN"/>
    <property type="match status" value="1"/>
</dbReference>
<dbReference type="InterPro" id="IPR004360">
    <property type="entry name" value="Glyas_Fos-R_dOase_dom"/>
</dbReference>
<gene>
    <name evidence="2" type="ORF">AVDCRST_MAG42-933</name>
</gene>
<protein>
    <recommendedName>
        <fullName evidence="1">VOC domain-containing protein</fullName>
    </recommendedName>
</protein>
<name>A0A6J4HNP4_9BACT</name>